<dbReference type="GO" id="GO:0044780">
    <property type="term" value="P:bacterial-type flagellum assembly"/>
    <property type="evidence" value="ECO:0007669"/>
    <property type="project" value="InterPro"/>
</dbReference>
<evidence type="ECO:0000256" key="1">
    <source>
        <dbReference type="ARBA" id="ARBA00022795"/>
    </source>
</evidence>
<evidence type="ECO:0000313" key="3">
    <source>
        <dbReference type="EMBL" id="SFF67943.1"/>
    </source>
</evidence>
<evidence type="ECO:0000256" key="2">
    <source>
        <dbReference type="SAM" id="MobiDB-lite"/>
    </source>
</evidence>
<reference evidence="4" key="1">
    <citation type="submission" date="2016-10" db="EMBL/GenBank/DDBJ databases">
        <authorList>
            <person name="Varghese N."/>
            <person name="Submissions S."/>
        </authorList>
    </citation>
    <scope>NUCLEOTIDE SEQUENCE [LARGE SCALE GENOMIC DNA]</scope>
    <source>
        <strain evidence="4">FP5</strain>
    </source>
</reference>
<feature type="region of interest" description="Disordered" evidence="2">
    <location>
        <begin position="141"/>
        <end position="164"/>
    </location>
</feature>
<accession>A0A1I2KN47</accession>
<keyword evidence="1" id="KW-1005">Bacterial flagellum biogenesis</keyword>
<protein>
    <submittedName>
        <fullName evidence="3">FlgN protein</fullName>
    </submittedName>
</protein>
<dbReference type="InterPro" id="IPR036679">
    <property type="entry name" value="FlgN-like_sf"/>
</dbReference>
<gene>
    <name evidence="3" type="ORF">SAMN05216353_10579</name>
</gene>
<dbReference type="OrthoDB" id="2381500at2"/>
<evidence type="ECO:0000313" key="4">
    <source>
        <dbReference type="Proteomes" id="UP000198897"/>
    </source>
</evidence>
<dbReference type="Proteomes" id="UP000198897">
    <property type="component" value="Unassembled WGS sequence"/>
</dbReference>
<organism evidence="3 4">
    <name type="scientific">Halobacillus alkaliphilus</name>
    <dbReference type="NCBI Taxonomy" id="396056"/>
    <lineage>
        <taxon>Bacteria</taxon>
        <taxon>Bacillati</taxon>
        <taxon>Bacillota</taxon>
        <taxon>Bacilli</taxon>
        <taxon>Bacillales</taxon>
        <taxon>Bacillaceae</taxon>
        <taxon>Halobacillus</taxon>
    </lineage>
</organism>
<proteinExistence type="predicted"/>
<dbReference type="SUPFAM" id="SSF140566">
    <property type="entry name" value="FlgN-like"/>
    <property type="match status" value="1"/>
</dbReference>
<feature type="compositionally biased region" description="Basic and acidic residues" evidence="2">
    <location>
        <begin position="151"/>
        <end position="164"/>
    </location>
</feature>
<dbReference type="InterPro" id="IPR007809">
    <property type="entry name" value="FlgN-like"/>
</dbReference>
<dbReference type="Gene3D" id="1.20.58.300">
    <property type="entry name" value="FlgN-like"/>
    <property type="match status" value="1"/>
</dbReference>
<name>A0A1I2KN47_9BACI</name>
<dbReference type="AlphaFoldDB" id="A0A1I2KN47"/>
<keyword evidence="4" id="KW-1185">Reference proteome</keyword>
<dbReference type="EMBL" id="FOOG01000005">
    <property type="protein sequence ID" value="SFF67943.1"/>
    <property type="molecule type" value="Genomic_DNA"/>
</dbReference>
<sequence>MTLKSVIQCMDHLKQLHESLLVLSREKTEALKSNNTNSLQQLLTQERKHVQAINKVEKQRGEAVVSWSEAQGLSTYEPTISNMIANLEGDSQVKLQDIYEEMILVLSSLKQQEQLNAQLTKQSLQFINMSLDMLQPSLESVNYGGKSAPTRNDKSKRSTFDSKA</sequence>
<dbReference type="Pfam" id="PF05130">
    <property type="entry name" value="FlgN"/>
    <property type="match status" value="1"/>
</dbReference>